<comment type="caution">
    <text evidence="3">The sequence shown here is derived from an EMBL/GenBank/DDBJ whole genome shotgun (WGS) entry which is preliminary data.</text>
</comment>
<evidence type="ECO:0000313" key="4">
    <source>
        <dbReference type="Proteomes" id="UP000481033"/>
    </source>
</evidence>
<dbReference type="Proteomes" id="UP000481033">
    <property type="component" value="Unassembled WGS sequence"/>
</dbReference>
<evidence type="ECO:0000256" key="1">
    <source>
        <dbReference type="SAM" id="Coils"/>
    </source>
</evidence>
<dbReference type="EMBL" id="QXHD01000004">
    <property type="protein sequence ID" value="NEZ57972.1"/>
    <property type="molecule type" value="Genomic_DNA"/>
</dbReference>
<feature type="coiled-coil region" evidence="1">
    <location>
        <begin position="94"/>
        <end position="121"/>
    </location>
</feature>
<gene>
    <name evidence="3" type="ORF">DXZ20_20450</name>
</gene>
<dbReference type="RefSeq" id="WP_163700158.1">
    <property type="nucleotide sequence ID" value="NZ_QXHD01000004.1"/>
</dbReference>
<feature type="region of interest" description="Disordered" evidence="2">
    <location>
        <begin position="227"/>
        <end position="248"/>
    </location>
</feature>
<dbReference type="AlphaFoldDB" id="A0A6M0RQF8"/>
<keyword evidence="1" id="KW-0175">Coiled coil</keyword>
<proteinExistence type="predicted"/>
<sequence>MKNSQRTWRFAPNVLQSLIVAILCIGLASASAMGARMPASFPLHSSNGGDGQSSLESSSESSQSSSDVRLIARALPGVYAVPSTCSVPIIPSIITEEEIQLRQYQTDFAKYIEEQAELDRQAALTAKRDVLSIEKFRLDCEIMVLHAKQLLEAKDMALPLSEPTVTSQEVAFRKRQFQIAKEIDNDEIIAHEAGVASLNRVWTARRERIDAEILLLQATVQQEAQDRQRDSAINRELTTDDINGAEVE</sequence>
<reference evidence="3 4" key="1">
    <citation type="journal article" date="2020" name="Microb. Ecol.">
        <title>Ecogenomics of the Marine Benthic Filamentous Cyanobacterium Adonisia.</title>
        <authorList>
            <person name="Walter J.M."/>
            <person name="Coutinho F.H."/>
            <person name="Leomil L."/>
            <person name="Hargreaves P.I."/>
            <person name="Campeao M.E."/>
            <person name="Vieira V.V."/>
            <person name="Silva B.S."/>
            <person name="Fistarol G.O."/>
            <person name="Salomon P.S."/>
            <person name="Sawabe T."/>
            <person name="Mino S."/>
            <person name="Hosokawa M."/>
            <person name="Miyashita H."/>
            <person name="Maruyama F."/>
            <person name="van Verk M.C."/>
            <person name="Dutilh B.E."/>
            <person name="Thompson C.C."/>
            <person name="Thompson F.L."/>
        </authorList>
    </citation>
    <scope>NUCLEOTIDE SEQUENCE [LARGE SCALE GENOMIC DNA]</scope>
    <source>
        <strain evidence="3 4">CCMR0081</strain>
    </source>
</reference>
<accession>A0A6M0RQF8</accession>
<evidence type="ECO:0000313" key="3">
    <source>
        <dbReference type="EMBL" id="NEZ57972.1"/>
    </source>
</evidence>
<keyword evidence="4" id="KW-1185">Reference proteome</keyword>
<feature type="compositionally biased region" description="Low complexity" evidence="2">
    <location>
        <begin position="52"/>
        <end position="62"/>
    </location>
</feature>
<name>A0A6M0RQF8_9CYAN</name>
<protein>
    <submittedName>
        <fullName evidence="3">Uncharacterized protein</fullName>
    </submittedName>
</protein>
<organism evidence="3 4">
    <name type="scientific">Adonisia turfae CCMR0081</name>
    <dbReference type="NCBI Taxonomy" id="2292702"/>
    <lineage>
        <taxon>Bacteria</taxon>
        <taxon>Bacillati</taxon>
        <taxon>Cyanobacteriota</taxon>
        <taxon>Adonisia</taxon>
        <taxon>Adonisia turfae</taxon>
    </lineage>
</organism>
<evidence type="ECO:0000256" key="2">
    <source>
        <dbReference type="SAM" id="MobiDB-lite"/>
    </source>
</evidence>
<feature type="region of interest" description="Disordered" evidence="2">
    <location>
        <begin position="43"/>
        <end position="62"/>
    </location>
</feature>